<dbReference type="Proteomes" id="UP001599542">
    <property type="component" value="Unassembled WGS sequence"/>
</dbReference>
<dbReference type="EMBL" id="JBHYPX010000029">
    <property type="protein sequence ID" value="MFE1353474.1"/>
    <property type="molecule type" value="Genomic_DNA"/>
</dbReference>
<dbReference type="GO" id="GO:0008168">
    <property type="term" value="F:methyltransferase activity"/>
    <property type="evidence" value="ECO:0007669"/>
    <property type="project" value="UniProtKB-KW"/>
</dbReference>
<dbReference type="InterPro" id="IPR029063">
    <property type="entry name" value="SAM-dependent_MTases_sf"/>
</dbReference>
<dbReference type="RefSeq" id="WP_380327454.1">
    <property type="nucleotide sequence ID" value="NZ_JBHYPW010000039.1"/>
</dbReference>
<comment type="caution">
    <text evidence="1">The sequence shown here is derived from an EMBL/GenBank/DDBJ whole genome shotgun (WGS) entry which is preliminary data.</text>
</comment>
<protein>
    <submittedName>
        <fullName evidence="1">O-methyltransferase</fullName>
        <ecNumber evidence="1">2.1.1.-</ecNumber>
    </submittedName>
</protein>
<dbReference type="PANTHER" id="PTHR43167:SF1">
    <property type="entry name" value="PUTATIVE (AFU_ORTHOLOGUE AFUA_6G01830)-RELATED"/>
    <property type="match status" value="1"/>
</dbReference>
<gene>
    <name evidence="1" type="ORF">ACFW6T_15945</name>
</gene>
<evidence type="ECO:0000313" key="2">
    <source>
        <dbReference type="Proteomes" id="UP001599542"/>
    </source>
</evidence>
<dbReference type="SUPFAM" id="SSF53335">
    <property type="entry name" value="S-adenosyl-L-methionine-dependent methyltransferases"/>
    <property type="match status" value="1"/>
</dbReference>
<reference evidence="1 2" key="1">
    <citation type="submission" date="2024-09" db="EMBL/GenBank/DDBJ databases">
        <title>The Natural Products Discovery Center: Release of the First 8490 Sequenced Strains for Exploring Actinobacteria Biosynthetic Diversity.</title>
        <authorList>
            <person name="Kalkreuter E."/>
            <person name="Kautsar S.A."/>
            <person name="Yang D."/>
            <person name="Bader C.D."/>
            <person name="Teijaro C.N."/>
            <person name="Fluegel L."/>
            <person name="Davis C.M."/>
            <person name="Simpson J.R."/>
            <person name="Lauterbach L."/>
            <person name="Steele A.D."/>
            <person name="Gui C."/>
            <person name="Meng S."/>
            <person name="Li G."/>
            <person name="Viehrig K."/>
            <person name="Ye F."/>
            <person name="Su P."/>
            <person name="Kiefer A.F."/>
            <person name="Nichols A."/>
            <person name="Cepeda A.J."/>
            <person name="Yan W."/>
            <person name="Fan B."/>
            <person name="Jiang Y."/>
            <person name="Adhikari A."/>
            <person name="Zheng C.-J."/>
            <person name="Schuster L."/>
            <person name="Cowan T.M."/>
            <person name="Smanski M.J."/>
            <person name="Chevrette M.G."/>
            <person name="De Carvalho L.P.S."/>
            <person name="Shen B."/>
        </authorList>
    </citation>
    <scope>NUCLEOTIDE SEQUENCE [LARGE SCALE GENOMIC DNA]</scope>
    <source>
        <strain evidence="1 2">NPDC058753</strain>
    </source>
</reference>
<dbReference type="EC" id="2.1.1.-" evidence="1"/>
<dbReference type="PANTHER" id="PTHR43167">
    <property type="entry name" value="PUTATIVE (AFU_ORTHOLOGUE AFUA_6G01830)-RELATED"/>
    <property type="match status" value="1"/>
</dbReference>
<proteinExistence type="predicted"/>
<organism evidence="1 2">
    <name type="scientific">Kitasatospora phosalacinea</name>
    <dbReference type="NCBI Taxonomy" id="2065"/>
    <lineage>
        <taxon>Bacteria</taxon>
        <taxon>Bacillati</taxon>
        <taxon>Actinomycetota</taxon>
        <taxon>Actinomycetes</taxon>
        <taxon>Kitasatosporales</taxon>
        <taxon>Streptomycetaceae</taxon>
        <taxon>Kitasatospora</taxon>
    </lineage>
</organism>
<keyword evidence="2" id="KW-1185">Reference proteome</keyword>
<name>A0ABW6GL58_9ACTN</name>
<evidence type="ECO:0000313" key="1">
    <source>
        <dbReference type="EMBL" id="MFE1353474.1"/>
    </source>
</evidence>
<keyword evidence="1" id="KW-0489">Methyltransferase</keyword>
<keyword evidence="1" id="KW-0808">Transferase</keyword>
<dbReference type="GO" id="GO:0032259">
    <property type="term" value="P:methylation"/>
    <property type="evidence" value="ECO:0007669"/>
    <property type="project" value="UniProtKB-KW"/>
</dbReference>
<sequence length="187" mass="19362">MDELVAIVESAAERSRAHGFAYSCEPPAGELLAVLSAAVPRGGRILELGTGVGVGLAWIVHGLGGRDDVEVHSVDNDAVVAELAAAGNWPAGVRLHLGDAEQLLGELGQFDLIFADAPGGKWTGLDRTIAALRPGGVLIVDDLDPARYAEPEHVAKVAEIKATLLGHPDLVAVELAVGSGFVLATRR</sequence>
<dbReference type="CDD" id="cd02440">
    <property type="entry name" value="AdoMet_MTases"/>
    <property type="match status" value="1"/>
</dbReference>
<accession>A0ABW6GL58</accession>
<dbReference type="Pfam" id="PF13578">
    <property type="entry name" value="Methyltransf_24"/>
    <property type="match status" value="1"/>
</dbReference>
<dbReference type="Gene3D" id="3.40.50.150">
    <property type="entry name" value="Vaccinia Virus protein VP39"/>
    <property type="match status" value="1"/>
</dbReference>